<dbReference type="Proteomes" id="UP000002204">
    <property type="component" value="Chromosome"/>
</dbReference>
<organism evidence="3 4">
    <name type="scientific">Rhodococcus erythropolis (strain PR4 / NBRC 100887)</name>
    <dbReference type="NCBI Taxonomy" id="234621"/>
    <lineage>
        <taxon>Bacteria</taxon>
        <taxon>Bacillati</taxon>
        <taxon>Actinomycetota</taxon>
        <taxon>Actinomycetes</taxon>
        <taxon>Mycobacteriales</taxon>
        <taxon>Nocardiaceae</taxon>
        <taxon>Rhodococcus</taxon>
        <taxon>Rhodococcus erythropolis group</taxon>
    </lineage>
</organism>
<dbReference type="InterPro" id="IPR042070">
    <property type="entry name" value="PucR_C-HTH_sf"/>
</dbReference>
<evidence type="ECO:0000313" key="3">
    <source>
        <dbReference type="EMBL" id="BAH30914.1"/>
    </source>
</evidence>
<evidence type="ECO:0000259" key="2">
    <source>
        <dbReference type="Pfam" id="PF13556"/>
    </source>
</evidence>
<feature type="domain" description="PucR C-terminal helix-turn-helix" evidence="2">
    <location>
        <begin position="442"/>
        <end position="499"/>
    </location>
</feature>
<name>C0ZLT7_RHOE4</name>
<dbReference type="PANTHER" id="PTHR33744">
    <property type="entry name" value="CARBOHYDRATE DIACID REGULATOR"/>
    <property type="match status" value="1"/>
</dbReference>
<evidence type="ECO:0000259" key="1">
    <source>
        <dbReference type="Pfam" id="PF07905"/>
    </source>
</evidence>
<dbReference type="PANTHER" id="PTHR33744:SF1">
    <property type="entry name" value="DNA-BINDING TRANSCRIPTIONAL ACTIVATOR ADER"/>
    <property type="match status" value="1"/>
</dbReference>
<dbReference type="InterPro" id="IPR025736">
    <property type="entry name" value="PucR_C-HTH_dom"/>
</dbReference>
<dbReference type="AlphaFoldDB" id="C0ZLT7"/>
<dbReference type="KEGG" id="rer:RER_02060"/>
<proteinExistence type="predicted"/>
<accession>C0ZLT7</accession>
<dbReference type="EMBL" id="AP008957">
    <property type="protein sequence ID" value="BAH30914.1"/>
    <property type="molecule type" value="Genomic_DNA"/>
</dbReference>
<gene>
    <name evidence="3" type="ordered locus">RER_02060</name>
</gene>
<dbReference type="Gene3D" id="1.10.10.2840">
    <property type="entry name" value="PucR C-terminal helix-turn-helix domain"/>
    <property type="match status" value="1"/>
</dbReference>
<dbReference type="HOGENOM" id="CLU_017436_4_1_11"/>
<reference evidence="3 4" key="2">
    <citation type="journal article" date="2006" name="Environ. Microbiol.">
        <title>Sequence analysis of three plasmids harboured in Rhodococcus erythropolis strain PR4.</title>
        <authorList>
            <person name="Sekine M."/>
            <person name="Tanikawa S."/>
            <person name="Omata S."/>
            <person name="Saito M."/>
            <person name="Fujisawa T."/>
            <person name="Tsukatani N."/>
            <person name="Tajima T."/>
            <person name="Sekigawa T."/>
            <person name="Kosugi H."/>
            <person name="Matsuo Y."/>
            <person name="Nishiko R."/>
            <person name="Imamura K."/>
            <person name="Ito M."/>
            <person name="Narita H."/>
            <person name="Tago S."/>
            <person name="Fujita N."/>
            <person name="Harayama S."/>
        </authorList>
    </citation>
    <scope>NUCLEOTIDE SEQUENCE [LARGE SCALE GENOMIC DNA]</scope>
    <source>
        <strain evidence="4">PR4 / NBRC 100887</strain>
    </source>
</reference>
<dbReference type="InterPro" id="IPR051448">
    <property type="entry name" value="CdaR-like_regulators"/>
</dbReference>
<dbReference type="Pfam" id="PF13556">
    <property type="entry name" value="HTH_30"/>
    <property type="match status" value="1"/>
</dbReference>
<sequence length="507" mass="54232">MASRRCQTGPMPITLRQLCATEQFGLRVLAGHDQLDRTLTWAHVSELPDPTPFLDGGELLLITGVSLPTTAAETTRFVRTLVAAGIAGIGFGTGLGYEQAPQTLVDAATRFSVPLLDVPLRTPFIALTKAVSKAQSDDDMKALRSNYQSLRRLLQAAVTVNGTRAVVRRVAELIGGWAALLDSAGHTVEISHTAAAAGIERTAPERDARPMEVSFLTSENEDVISHPLMTSRGKLMGYLVAGCPGAVGSLNQGIVIAAASLLTLMTARTRDAQLTMNHLRTVAMHQLFEGQNALARNISGELWGGFPVEPFQVFHVAGPSGLLESVSVSLLDGLSRDLAFGITDGALIAVVSATDSGRILARVNEIDVTVGVSDMLWWDDLSRARRQAAQAAAEAGARNLPSMRFAELSESGLSAFLDQDRSTAFAAAHLRPLLEAKGGSDLYRTLAMWLAHNGVGDAAATALNIHRHTLRSRLARIESLLQLDLGSPTERAELWLEYRLLGDAPTI</sequence>
<feature type="domain" description="Purine catabolism PurC-like" evidence="1">
    <location>
        <begin position="18"/>
        <end position="133"/>
    </location>
</feature>
<reference evidence="4" key="1">
    <citation type="submission" date="2005-03" db="EMBL/GenBank/DDBJ databases">
        <title>Comparison of the complete genome sequences of Rhodococcus erythropolis PR4 and Rhodococcus opacus B4.</title>
        <authorList>
            <person name="Takarada H."/>
            <person name="Sekine M."/>
            <person name="Hosoyama A."/>
            <person name="Yamada R."/>
            <person name="Fujisawa T."/>
            <person name="Omata S."/>
            <person name="Shimizu A."/>
            <person name="Tsukatani N."/>
            <person name="Tanikawa S."/>
            <person name="Fujita N."/>
            <person name="Harayama S."/>
        </authorList>
    </citation>
    <scope>NUCLEOTIDE SEQUENCE [LARGE SCALE GENOMIC DNA]</scope>
    <source>
        <strain evidence="4">PR4 / NBRC 100887</strain>
    </source>
</reference>
<dbReference type="Pfam" id="PF07905">
    <property type="entry name" value="PucR"/>
    <property type="match status" value="1"/>
</dbReference>
<evidence type="ECO:0000313" key="4">
    <source>
        <dbReference type="Proteomes" id="UP000002204"/>
    </source>
</evidence>
<dbReference type="InterPro" id="IPR012914">
    <property type="entry name" value="PucR_dom"/>
</dbReference>
<protein>
    <submittedName>
        <fullName evidence="3">Putative CdaR family transcriptional regulator</fullName>
    </submittedName>
</protein>
<dbReference type="eggNOG" id="COG2508">
    <property type="taxonomic scope" value="Bacteria"/>
</dbReference>